<reference evidence="1" key="1">
    <citation type="journal article" date="2008" name="Nature">
        <title>The amphioxus genome and the evolution of the chordate karyotype.</title>
        <authorList>
            <consortium name="US DOE Joint Genome Institute (JGI-PGF)"/>
            <person name="Putnam N.H."/>
            <person name="Butts T."/>
            <person name="Ferrier D.E.K."/>
            <person name="Furlong R.F."/>
            <person name="Hellsten U."/>
            <person name="Kawashima T."/>
            <person name="Robinson-Rechavi M."/>
            <person name="Shoguchi E."/>
            <person name="Terry A."/>
            <person name="Yu J.-K."/>
            <person name="Benito-Gutierrez E.L."/>
            <person name="Dubchak I."/>
            <person name="Garcia-Fernandez J."/>
            <person name="Gibson-Brown J.J."/>
            <person name="Grigoriev I.V."/>
            <person name="Horton A.C."/>
            <person name="de Jong P.J."/>
            <person name="Jurka J."/>
            <person name="Kapitonov V.V."/>
            <person name="Kohara Y."/>
            <person name="Kuroki Y."/>
            <person name="Lindquist E."/>
            <person name="Lucas S."/>
            <person name="Osoegawa K."/>
            <person name="Pennacchio L.A."/>
            <person name="Salamov A.A."/>
            <person name="Satou Y."/>
            <person name="Sauka-Spengler T."/>
            <person name="Schmutz J."/>
            <person name="Shin-I T."/>
            <person name="Toyoda A."/>
            <person name="Bronner-Fraser M."/>
            <person name="Fujiyama A."/>
            <person name="Holland L.Z."/>
            <person name="Holland P.W.H."/>
            <person name="Satoh N."/>
            <person name="Rokhsar D.S."/>
        </authorList>
    </citation>
    <scope>NUCLEOTIDE SEQUENCE [LARGE SCALE GENOMIC DNA]</scope>
    <source>
        <strain evidence="1">S238N-H82</strain>
        <tissue evidence="1">Testes</tissue>
    </source>
</reference>
<dbReference type="STRING" id="7739.C3Y6J8"/>
<protein>
    <submittedName>
        <fullName evidence="1">Uncharacterized protein</fullName>
    </submittedName>
</protein>
<dbReference type="eggNOG" id="ENOG502SEYS">
    <property type="taxonomic scope" value="Eukaryota"/>
</dbReference>
<dbReference type="InParanoid" id="C3Y6J8"/>
<organism>
    <name type="scientific">Branchiostoma floridae</name>
    <name type="common">Florida lancelet</name>
    <name type="synonym">Amphioxus</name>
    <dbReference type="NCBI Taxonomy" id="7739"/>
    <lineage>
        <taxon>Eukaryota</taxon>
        <taxon>Metazoa</taxon>
        <taxon>Chordata</taxon>
        <taxon>Cephalochordata</taxon>
        <taxon>Leptocardii</taxon>
        <taxon>Amphioxiformes</taxon>
        <taxon>Branchiostomatidae</taxon>
        <taxon>Branchiostoma</taxon>
    </lineage>
</organism>
<dbReference type="AlphaFoldDB" id="C3Y6J8"/>
<evidence type="ECO:0000313" key="1">
    <source>
        <dbReference type="EMBL" id="EEN63958.1"/>
    </source>
</evidence>
<name>C3Y6J8_BRAFL</name>
<dbReference type="EMBL" id="GG666488">
    <property type="protein sequence ID" value="EEN63958.1"/>
    <property type="molecule type" value="Genomic_DNA"/>
</dbReference>
<proteinExistence type="predicted"/>
<accession>C3Y6J8</accession>
<gene>
    <name evidence="1" type="ORF">BRAFLDRAFT_74897</name>
</gene>
<sequence>MADAGRKKYPDLRYKFIRGLIHHERNQRRAHYLKSAAEWTSRAIVSLELEEKPVKSVKQATKLEGIGGVLAEKLKTYEAAPGILTDPPPDGTFLSSAPALLVGMLNAKEELLTEGDKQLLVPEPMLKAKAQAITQEQFLQSTKDIVEGKEGNTGIA</sequence>